<protein>
    <submittedName>
        <fullName evidence="2">Uncharacterized protein</fullName>
    </submittedName>
</protein>
<feature type="region of interest" description="Disordered" evidence="1">
    <location>
        <begin position="52"/>
        <end position="108"/>
    </location>
</feature>
<dbReference type="AlphaFoldDB" id="A0A8T1AWS3"/>
<evidence type="ECO:0000313" key="2">
    <source>
        <dbReference type="EMBL" id="KAG2891863.1"/>
    </source>
</evidence>
<accession>A0A8T1AWS3</accession>
<dbReference type="VEuPathDB" id="FungiDB:PC110_g20293"/>
<feature type="compositionally biased region" description="Low complexity" evidence="1">
    <location>
        <begin position="94"/>
        <end position="108"/>
    </location>
</feature>
<gene>
    <name evidence="2" type="ORF">PC117_g24159</name>
</gene>
<feature type="compositionally biased region" description="Polar residues" evidence="1">
    <location>
        <begin position="63"/>
        <end position="91"/>
    </location>
</feature>
<reference evidence="2" key="1">
    <citation type="submission" date="2018-10" db="EMBL/GenBank/DDBJ databases">
        <title>Effector identification in a new, highly contiguous assembly of the strawberry crown rot pathogen Phytophthora cactorum.</title>
        <authorList>
            <person name="Armitage A.D."/>
            <person name="Nellist C.F."/>
            <person name="Bates H."/>
            <person name="Vickerstaff R.J."/>
            <person name="Harrison R.J."/>
        </authorList>
    </citation>
    <scope>NUCLEOTIDE SEQUENCE</scope>
    <source>
        <strain evidence="2">4040</strain>
    </source>
</reference>
<evidence type="ECO:0000256" key="1">
    <source>
        <dbReference type="SAM" id="MobiDB-lite"/>
    </source>
</evidence>
<sequence>MASVVAAAHPYNTCFRARNVDFMVFAPRGMDPSGMDPRVMEDAIQEVFDLAEPAPSSDCRRGTSPNTSLFGTSSPESPSSQHDESPNSMAAFNSPPSSTPASVPPRSSAMGFLVVPATAASLAVAPQSMVSAPSQLRLAPPSSSSQSPLSQ</sequence>
<dbReference type="EMBL" id="RCMK01001568">
    <property type="protein sequence ID" value="KAG2891863.1"/>
    <property type="molecule type" value="Genomic_DNA"/>
</dbReference>
<dbReference type="Proteomes" id="UP000736787">
    <property type="component" value="Unassembled WGS sequence"/>
</dbReference>
<comment type="caution">
    <text evidence="2">The sequence shown here is derived from an EMBL/GenBank/DDBJ whole genome shotgun (WGS) entry which is preliminary data.</text>
</comment>
<name>A0A8T1AWS3_9STRA</name>
<feature type="region of interest" description="Disordered" evidence="1">
    <location>
        <begin position="126"/>
        <end position="151"/>
    </location>
</feature>
<organism evidence="2 3">
    <name type="scientific">Phytophthora cactorum</name>
    <dbReference type="NCBI Taxonomy" id="29920"/>
    <lineage>
        <taxon>Eukaryota</taxon>
        <taxon>Sar</taxon>
        <taxon>Stramenopiles</taxon>
        <taxon>Oomycota</taxon>
        <taxon>Peronosporomycetes</taxon>
        <taxon>Peronosporales</taxon>
        <taxon>Peronosporaceae</taxon>
        <taxon>Phytophthora</taxon>
    </lineage>
</organism>
<feature type="compositionally biased region" description="Low complexity" evidence="1">
    <location>
        <begin position="131"/>
        <end position="151"/>
    </location>
</feature>
<evidence type="ECO:0000313" key="3">
    <source>
        <dbReference type="Proteomes" id="UP000736787"/>
    </source>
</evidence>
<proteinExistence type="predicted"/>